<keyword evidence="3" id="KW-1185">Reference proteome</keyword>
<keyword evidence="1" id="KW-0812">Transmembrane</keyword>
<name>W9V2I7_9GAMM</name>
<dbReference type="EMBL" id="AONC01000061">
    <property type="protein sequence ID" value="EXJ13718.1"/>
    <property type="molecule type" value="Genomic_DNA"/>
</dbReference>
<keyword evidence="1" id="KW-1133">Transmembrane helix</keyword>
<sequence length="145" mass="15406">MKPSVIALLAIGLVGSGVSGGLLATQYRPVLEGDAGIWWTPESSPLTLDQTADDFRLYIDKESLQAHLVRGSLTGLGREGLAFSVEPKDVAVRINNWNSVKAAFLEASLYPAFGLGASLSCLLIGIVAAFQRPAPVLQGQASRRR</sequence>
<accession>W9V2I7</accession>
<dbReference type="RefSeq" id="WP_043756455.1">
    <property type="nucleotide sequence ID" value="NZ_AONC01000061.1"/>
</dbReference>
<gene>
    <name evidence="2" type="ORF">D779_3473</name>
</gene>
<comment type="caution">
    <text evidence="2">The sequence shown here is derived from an EMBL/GenBank/DDBJ whole genome shotgun (WGS) entry which is preliminary data.</text>
</comment>
<dbReference type="eggNOG" id="ENOG503337E">
    <property type="taxonomic scope" value="Bacteria"/>
</dbReference>
<protein>
    <submittedName>
        <fullName evidence="2">Uncharacterized protein</fullName>
    </submittedName>
</protein>
<dbReference type="Proteomes" id="UP000019460">
    <property type="component" value="Unassembled WGS sequence"/>
</dbReference>
<evidence type="ECO:0000256" key="1">
    <source>
        <dbReference type="SAM" id="Phobius"/>
    </source>
</evidence>
<dbReference type="AlphaFoldDB" id="W9V2I7"/>
<evidence type="ECO:0000313" key="2">
    <source>
        <dbReference type="EMBL" id="EXJ13718.1"/>
    </source>
</evidence>
<keyword evidence="1" id="KW-0472">Membrane</keyword>
<feature type="transmembrane region" description="Helical" evidence="1">
    <location>
        <begin position="109"/>
        <end position="130"/>
    </location>
</feature>
<dbReference type="OrthoDB" id="5767990at2"/>
<proteinExistence type="predicted"/>
<evidence type="ECO:0000313" key="3">
    <source>
        <dbReference type="Proteomes" id="UP000019460"/>
    </source>
</evidence>
<organism evidence="2 3">
    <name type="scientific">Imhoffiella purpurea</name>
    <dbReference type="NCBI Taxonomy" id="1249627"/>
    <lineage>
        <taxon>Bacteria</taxon>
        <taxon>Pseudomonadati</taxon>
        <taxon>Pseudomonadota</taxon>
        <taxon>Gammaproteobacteria</taxon>
        <taxon>Chromatiales</taxon>
        <taxon>Chromatiaceae</taxon>
        <taxon>Imhoffiella</taxon>
    </lineage>
</organism>
<dbReference type="STRING" id="1249627.D779_3473"/>
<reference evidence="2 3" key="1">
    <citation type="submission" date="2012-11" db="EMBL/GenBank/DDBJ databases">
        <title>Genome assembly of Thiorhodococcus sp. AK35.</title>
        <authorList>
            <person name="Nupur N."/>
            <person name="Khatri I."/>
            <person name="Subramanian S."/>
            <person name="Pinnaka A."/>
        </authorList>
    </citation>
    <scope>NUCLEOTIDE SEQUENCE [LARGE SCALE GENOMIC DNA]</scope>
    <source>
        <strain evidence="2 3">AK35</strain>
    </source>
</reference>